<evidence type="ECO:0000256" key="4">
    <source>
        <dbReference type="PROSITE-ProRule" id="PRU00354"/>
    </source>
</evidence>
<dbReference type="Gene3D" id="3.40.50.150">
    <property type="entry name" value="Vaccinia Virus protein VP39"/>
    <property type="match status" value="1"/>
</dbReference>
<gene>
    <name evidence="6" type="ORF">A2955_04785</name>
</gene>
<dbReference type="PROSITE" id="PS51006">
    <property type="entry name" value="PABS_2"/>
    <property type="match status" value="1"/>
</dbReference>
<proteinExistence type="inferred from homology"/>
<evidence type="ECO:0000313" key="6">
    <source>
        <dbReference type="EMBL" id="OGM60595.1"/>
    </source>
</evidence>
<feature type="active site" description="Proton acceptor" evidence="4">
    <location>
        <position position="146"/>
    </location>
</feature>
<dbReference type="Pfam" id="PF01564">
    <property type="entry name" value="Spermine_synth"/>
    <property type="match status" value="1"/>
</dbReference>
<name>A0A1F8BB35_9BACT</name>
<comment type="similarity">
    <text evidence="1">Belongs to the spermidine/spermine synthase family.</text>
</comment>
<protein>
    <recommendedName>
        <fullName evidence="5">PABS domain-containing protein</fullName>
    </recommendedName>
</protein>
<feature type="domain" description="PABS" evidence="5">
    <location>
        <begin position="1"/>
        <end position="219"/>
    </location>
</feature>
<dbReference type="AlphaFoldDB" id="A0A1F8BB35"/>
<dbReference type="InterPro" id="IPR030374">
    <property type="entry name" value="PABS"/>
</dbReference>
<accession>A0A1F8BB35</accession>
<evidence type="ECO:0000256" key="2">
    <source>
        <dbReference type="ARBA" id="ARBA00022679"/>
    </source>
</evidence>
<dbReference type="GO" id="GO:0006596">
    <property type="term" value="P:polyamine biosynthetic process"/>
    <property type="evidence" value="ECO:0007669"/>
    <property type="project" value="UniProtKB-UniRule"/>
</dbReference>
<reference evidence="6 7" key="1">
    <citation type="journal article" date="2016" name="Nat. Commun.">
        <title>Thousands of microbial genomes shed light on interconnected biogeochemical processes in an aquifer system.</title>
        <authorList>
            <person name="Anantharaman K."/>
            <person name="Brown C.T."/>
            <person name="Hug L.A."/>
            <person name="Sharon I."/>
            <person name="Castelle C.J."/>
            <person name="Probst A.J."/>
            <person name="Thomas B.C."/>
            <person name="Singh A."/>
            <person name="Wilkins M.J."/>
            <person name="Karaoz U."/>
            <person name="Brodie E.L."/>
            <person name="Williams K.H."/>
            <person name="Hubbard S.S."/>
            <person name="Banfield J.F."/>
        </authorList>
    </citation>
    <scope>NUCLEOTIDE SEQUENCE [LARGE SCALE GENOMIC DNA]</scope>
</reference>
<dbReference type="InterPro" id="IPR029063">
    <property type="entry name" value="SAM-dependent_MTases_sf"/>
</dbReference>
<organism evidence="6 7">
    <name type="scientific">Candidatus Woesebacteria bacterium RIFCSPLOWO2_01_FULL_37_19</name>
    <dbReference type="NCBI Taxonomy" id="1802514"/>
    <lineage>
        <taxon>Bacteria</taxon>
        <taxon>Candidatus Woeseibacteriota</taxon>
    </lineage>
</organism>
<evidence type="ECO:0000256" key="3">
    <source>
        <dbReference type="ARBA" id="ARBA00023115"/>
    </source>
</evidence>
<comment type="caution">
    <text evidence="6">The sequence shown here is derived from an EMBL/GenBank/DDBJ whole genome shotgun (WGS) entry which is preliminary data.</text>
</comment>
<keyword evidence="3 4" id="KW-0620">Polyamine biosynthesis</keyword>
<dbReference type="SUPFAM" id="SSF53335">
    <property type="entry name" value="S-adenosyl-L-methionine-dependent methyltransferases"/>
    <property type="match status" value="1"/>
</dbReference>
<sequence length="219" mass="24640">MGKVGYILTGTKVLEEVESPINGKISVIKSLAFGTYIQVSGLTQSGGIIKSIWNKTLKNVKGKRREVKNCLILGLGGGSIVEVVTKYWSEAKIVAVDIDPIMVGLGKKFLGLEDRGIEIVIGDAYEFLSQNDKSKSKKKFDLILVDLYVGDEFPKKFETKNYIQRIRSVLAHNGIAIFNRLYYGEKRSQAMRFGNKLEKMFKNVEYFYPEANLMFICST</sequence>
<evidence type="ECO:0000313" key="7">
    <source>
        <dbReference type="Proteomes" id="UP000177501"/>
    </source>
</evidence>
<dbReference type="Proteomes" id="UP000177501">
    <property type="component" value="Unassembled WGS sequence"/>
</dbReference>
<dbReference type="EMBL" id="MGHA01000016">
    <property type="protein sequence ID" value="OGM60595.1"/>
    <property type="molecule type" value="Genomic_DNA"/>
</dbReference>
<evidence type="ECO:0000259" key="5">
    <source>
        <dbReference type="PROSITE" id="PS51006"/>
    </source>
</evidence>
<dbReference type="STRING" id="1802514.A2955_04785"/>
<dbReference type="PANTHER" id="PTHR43317:SF1">
    <property type="entry name" value="THERMOSPERMINE SYNTHASE ACAULIS5"/>
    <property type="match status" value="1"/>
</dbReference>
<keyword evidence="2 4" id="KW-0808">Transferase</keyword>
<dbReference type="PANTHER" id="PTHR43317">
    <property type="entry name" value="THERMOSPERMINE SYNTHASE ACAULIS5"/>
    <property type="match status" value="1"/>
</dbReference>
<evidence type="ECO:0000256" key="1">
    <source>
        <dbReference type="ARBA" id="ARBA00007867"/>
    </source>
</evidence>
<dbReference type="CDD" id="cd02440">
    <property type="entry name" value="AdoMet_MTases"/>
    <property type="match status" value="1"/>
</dbReference>
<dbReference type="GO" id="GO:0016740">
    <property type="term" value="F:transferase activity"/>
    <property type="evidence" value="ECO:0007669"/>
    <property type="project" value="UniProtKB-UniRule"/>
</dbReference>